<dbReference type="Proteomes" id="UP000813385">
    <property type="component" value="Unassembled WGS sequence"/>
</dbReference>
<name>A0A8K0T8K4_9PEZI</name>
<evidence type="ECO:0000256" key="1">
    <source>
        <dbReference type="SAM" id="MobiDB-lite"/>
    </source>
</evidence>
<feature type="chain" id="PRO_5035459264" description="Secreted protein" evidence="2">
    <location>
        <begin position="30"/>
        <end position="75"/>
    </location>
</feature>
<keyword evidence="4" id="KW-1185">Reference proteome</keyword>
<dbReference type="AlphaFoldDB" id="A0A8K0T8K4"/>
<feature type="region of interest" description="Disordered" evidence="1">
    <location>
        <begin position="53"/>
        <end position="75"/>
    </location>
</feature>
<evidence type="ECO:0008006" key="5">
    <source>
        <dbReference type="Google" id="ProtNLM"/>
    </source>
</evidence>
<accession>A0A8K0T8K4</accession>
<evidence type="ECO:0000313" key="4">
    <source>
        <dbReference type="Proteomes" id="UP000813385"/>
    </source>
</evidence>
<organism evidence="3 4">
    <name type="scientific">Plectosphaerella cucumerina</name>
    <dbReference type="NCBI Taxonomy" id="40658"/>
    <lineage>
        <taxon>Eukaryota</taxon>
        <taxon>Fungi</taxon>
        <taxon>Dikarya</taxon>
        <taxon>Ascomycota</taxon>
        <taxon>Pezizomycotina</taxon>
        <taxon>Sordariomycetes</taxon>
        <taxon>Hypocreomycetidae</taxon>
        <taxon>Glomerellales</taxon>
        <taxon>Plectosphaerellaceae</taxon>
        <taxon>Plectosphaerella</taxon>
    </lineage>
</organism>
<sequence>MKTMCIDVRSCLFLAAALMLIEGPRQASAEQDKRARASQFPSPVNLLHQSIPFTSRSPSPVDPLRQSIPFAGQSF</sequence>
<evidence type="ECO:0000256" key="2">
    <source>
        <dbReference type="SAM" id="SignalP"/>
    </source>
</evidence>
<comment type="caution">
    <text evidence="3">The sequence shown here is derived from an EMBL/GenBank/DDBJ whole genome shotgun (WGS) entry which is preliminary data.</text>
</comment>
<evidence type="ECO:0000313" key="3">
    <source>
        <dbReference type="EMBL" id="KAH7347465.1"/>
    </source>
</evidence>
<reference evidence="3" key="1">
    <citation type="journal article" date="2021" name="Nat. Commun.">
        <title>Genetic determinants of endophytism in the Arabidopsis root mycobiome.</title>
        <authorList>
            <person name="Mesny F."/>
            <person name="Miyauchi S."/>
            <person name="Thiergart T."/>
            <person name="Pickel B."/>
            <person name="Atanasova L."/>
            <person name="Karlsson M."/>
            <person name="Huettel B."/>
            <person name="Barry K.W."/>
            <person name="Haridas S."/>
            <person name="Chen C."/>
            <person name="Bauer D."/>
            <person name="Andreopoulos W."/>
            <person name="Pangilinan J."/>
            <person name="LaButti K."/>
            <person name="Riley R."/>
            <person name="Lipzen A."/>
            <person name="Clum A."/>
            <person name="Drula E."/>
            <person name="Henrissat B."/>
            <person name="Kohler A."/>
            <person name="Grigoriev I.V."/>
            <person name="Martin F.M."/>
            <person name="Hacquard S."/>
        </authorList>
    </citation>
    <scope>NUCLEOTIDE SEQUENCE</scope>
    <source>
        <strain evidence="3">MPI-CAGE-AT-0016</strain>
    </source>
</reference>
<feature type="signal peptide" evidence="2">
    <location>
        <begin position="1"/>
        <end position="29"/>
    </location>
</feature>
<proteinExistence type="predicted"/>
<dbReference type="EMBL" id="JAGPXD010000007">
    <property type="protein sequence ID" value="KAH7347465.1"/>
    <property type="molecule type" value="Genomic_DNA"/>
</dbReference>
<keyword evidence="2" id="KW-0732">Signal</keyword>
<protein>
    <recommendedName>
        <fullName evidence="5">Secreted protein</fullName>
    </recommendedName>
</protein>
<gene>
    <name evidence="3" type="ORF">B0T11DRAFT_141977</name>
</gene>